<name>A0A381TS09_9ZZZZ</name>
<dbReference type="AlphaFoldDB" id="A0A381TS09"/>
<reference evidence="1" key="1">
    <citation type="submission" date="2018-05" db="EMBL/GenBank/DDBJ databases">
        <authorList>
            <person name="Lanie J.A."/>
            <person name="Ng W.-L."/>
            <person name="Kazmierczak K.M."/>
            <person name="Andrzejewski T.M."/>
            <person name="Davidsen T.M."/>
            <person name="Wayne K.J."/>
            <person name="Tettelin H."/>
            <person name="Glass J.I."/>
            <person name="Rusch D."/>
            <person name="Podicherti R."/>
            <person name="Tsui H.-C.T."/>
            <person name="Winkler M.E."/>
        </authorList>
    </citation>
    <scope>NUCLEOTIDE SEQUENCE</scope>
</reference>
<sequence length="28" mass="3138">MGNNFLQIMLENVPVTIPLVLKIIVITN</sequence>
<proteinExistence type="predicted"/>
<accession>A0A381TS09</accession>
<dbReference type="EMBL" id="UINC01004902">
    <property type="protein sequence ID" value="SVA17687.1"/>
    <property type="molecule type" value="Genomic_DNA"/>
</dbReference>
<protein>
    <submittedName>
        <fullName evidence="1">Uncharacterized protein</fullName>
    </submittedName>
</protein>
<gene>
    <name evidence="1" type="ORF">METZ01_LOCUS70541</name>
</gene>
<organism evidence="1">
    <name type="scientific">marine metagenome</name>
    <dbReference type="NCBI Taxonomy" id="408172"/>
    <lineage>
        <taxon>unclassified sequences</taxon>
        <taxon>metagenomes</taxon>
        <taxon>ecological metagenomes</taxon>
    </lineage>
</organism>
<evidence type="ECO:0000313" key="1">
    <source>
        <dbReference type="EMBL" id="SVA17687.1"/>
    </source>
</evidence>